<proteinExistence type="predicted"/>
<dbReference type="AlphaFoldDB" id="A0A6C0ERS8"/>
<name>A0A6C0ERS8_9ZZZZ</name>
<accession>A0A6C0ERS8</accession>
<organism evidence="1">
    <name type="scientific">viral metagenome</name>
    <dbReference type="NCBI Taxonomy" id="1070528"/>
    <lineage>
        <taxon>unclassified sequences</taxon>
        <taxon>metagenomes</taxon>
        <taxon>organismal metagenomes</taxon>
    </lineage>
</organism>
<evidence type="ECO:0000313" key="1">
    <source>
        <dbReference type="EMBL" id="QHT31039.1"/>
    </source>
</evidence>
<dbReference type="EMBL" id="MN738915">
    <property type="protein sequence ID" value="QHT31039.1"/>
    <property type="molecule type" value="Genomic_DNA"/>
</dbReference>
<reference evidence="1" key="1">
    <citation type="journal article" date="2020" name="Nature">
        <title>Giant virus diversity and host interactions through global metagenomics.</title>
        <authorList>
            <person name="Schulz F."/>
            <person name="Roux S."/>
            <person name="Paez-Espino D."/>
            <person name="Jungbluth S."/>
            <person name="Walsh D.A."/>
            <person name="Denef V.J."/>
            <person name="McMahon K.D."/>
            <person name="Konstantinidis K.T."/>
            <person name="Eloe-Fadrosh E.A."/>
            <person name="Kyrpides N.C."/>
            <person name="Woyke T."/>
        </authorList>
    </citation>
    <scope>NUCLEOTIDE SEQUENCE</scope>
    <source>
        <strain evidence="1">GVMAG-M-3300009155-2</strain>
    </source>
</reference>
<evidence type="ECO:0008006" key="2">
    <source>
        <dbReference type="Google" id="ProtNLM"/>
    </source>
</evidence>
<protein>
    <recommendedName>
        <fullName evidence="2">Sulfotransferase domain-containing protein</fullName>
    </recommendedName>
</protein>
<sequence length="180" mass="21629">MKTLIIQTSPLNTASTFLINAIYGIIPELFDKRIIGGWEEDLYNIFDNNFENIIVFKSHHLNIDELIDIYKDSYNLFFVCSERKDKNYIIDEKYKKYKNVIVFEFNELNETENNTLLQIVDNIYYKIKNLIPYLELDKQKCITRIELMNQKYNEIKSLPFSYVDDFFQLHGSHRNRDNLN</sequence>